<dbReference type="GeneTree" id="ENSGT00910000148358"/>
<dbReference type="Ensembl" id="ENSSBOT00000012463.1">
    <property type="protein sequence ID" value="ENSSBOP00000002157.1"/>
    <property type="gene ID" value="ENSSBOG00000011358.1"/>
</dbReference>
<evidence type="ECO:0000313" key="1">
    <source>
        <dbReference type="Ensembl" id="ENSSBOP00000002157.1"/>
    </source>
</evidence>
<name>A0A2K6S445_SAIBB</name>
<keyword evidence="2" id="KW-1185">Reference proteome</keyword>
<evidence type="ECO:0000313" key="2">
    <source>
        <dbReference type="Proteomes" id="UP000233220"/>
    </source>
</evidence>
<sequence>MGALIISGSSAEPVTKQRCGFLLYMEMTLCSHRTQSLSELYQSLMSTGFLQMHYVCCFPASKPFLLAFLEVFLLMSHLSLFSKLIRFLFLSFLFPPHICTHVP</sequence>
<protein>
    <submittedName>
        <fullName evidence="1">Uncharacterized protein</fullName>
    </submittedName>
</protein>
<organism evidence="1 2">
    <name type="scientific">Saimiri boliviensis boliviensis</name>
    <name type="common">Bolivian squirrel monkey</name>
    <dbReference type="NCBI Taxonomy" id="39432"/>
    <lineage>
        <taxon>Eukaryota</taxon>
        <taxon>Metazoa</taxon>
        <taxon>Chordata</taxon>
        <taxon>Craniata</taxon>
        <taxon>Vertebrata</taxon>
        <taxon>Euteleostomi</taxon>
        <taxon>Mammalia</taxon>
        <taxon>Eutheria</taxon>
        <taxon>Euarchontoglires</taxon>
        <taxon>Primates</taxon>
        <taxon>Haplorrhini</taxon>
        <taxon>Platyrrhini</taxon>
        <taxon>Cebidae</taxon>
        <taxon>Saimiriinae</taxon>
        <taxon>Saimiri</taxon>
    </lineage>
</organism>
<reference evidence="1" key="2">
    <citation type="submission" date="2025-09" db="UniProtKB">
        <authorList>
            <consortium name="Ensembl"/>
        </authorList>
    </citation>
    <scope>IDENTIFICATION</scope>
</reference>
<dbReference type="OMA" id="HICTHVP"/>
<accession>A0A2K6S445</accession>
<dbReference type="AlphaFoldDB" id="A0A2K6S445"/>
<reference evidence="1" key="1">
    <citation type="submission" date="2025-08" db="UniProtKB">
        <authorList>
            <consortium name="Ensembl"/>
        </authorList>
    </citation>
    <scope>IDENTIFICATION</scope>
</reference>
<proteinExistence type="predicted"/>
<dbReference type="Proteomes" id="UP000233220">
    <property type="component" value="Unplaced"/>
</dbReference>